<dbReference type="OrthoDB" id="10066480at2759"/>
<gene>
    <name evidence="2" type="primary">PRR11</name>
    <name evidence="2" type="ORF">AMEX_G23778</name>
</gene>
<dbReference type="Proteomes" id="UP000752171">
    <property type="component" value="Unassembled WGS sequence"/>
</dbReference>
<dbReference type="PANTHER" id="PTHR23330">
    <property type="entry name" value="P300 TRANSCRIPTIONAL COFACTOR JMY-RELATED"/>
    <property type="match status" value="1"/>
</dbReference>
<evidence type="ECO:0000256" key="1">
    <source>
        <dbReference type="SAM" id="MobiDB-lite"/>
    </source>
</evidence>
<protein>
    <submittedName>
        <fullName evidence="2">Proline-rich protein 11 isoform X1</fullName>
    </submittedName>
</protein>
<evidence type="ECO:0000313" key="3">
    <source>
        <dbReference type="Proteomes" id="UP000752171"/>
    </source>
</evidence>
<name>A0A8T2KY20_ASTMX</name>
<dbReference type="PANTHER" id="PTHR23330:SF9">
    <property type="entry name" value="PROLINE-RICH PROTEIN 11"/>
    <property type="match status" value="1"/>
</dbReference>
<organism evidence="2 3">
    <name type="scientific">Astyanax mexicanus</name>
    <name type="common">Blind cave fish</name>
    <name type="synonym">Astyanax fasciatus mexicanus</name>
    <dbReference type="NCBI Taxonomy" id="7994"/>
    <lineage>
        <taxon>Eukaryota</taxon>
        <taxon>Metazoa</taxon>
        <taxon>Chordata</taxon>
        <taxon>Craniata</taxon>
        <taxon>Vertebrata</taxon>
        <taxon>Euteleostomi</taxon>
        <taxon>Actinopterygii</taxon>
        <taxon>Neopterygii</taxon>
        <taxon>Teleostei</taxon>
        <taxon>Ostariophysi</taxon>
        <taxon>Characiformes</taxon>
        <taxon>Characoidei</taxon>
        <taxon>Acestrorhamphidae</taxon>
        <taxon>Acestrorhamphinae</taxon>
        <taxon>Astyanax</taxon>
    </lineage>
</organism>
<dbReference type="GO" id="GO:0005634">
    <property type="term" value="C:nucleus"/>
    <property type="evidence" value="ECO:0007669"/>
    <property type="project" value="TreeGrafter"/>
</dbReference>
<feature type="region of interest" description="Disordered" evidence="1">
    <location>
        <begin position="13"/>
        <end position="45"/>
    </location>
</feature>
<dbReference type="AlphaFoldDB" id="A0A8T2KY20"/>
<accession>A0A8T2KY20</accession>
<feature type="compositionally biased region" description="Basic residues" evidence="1">
    <location>
        <begin position="13"/>
        <end position="30"/>
    </location>
</feature>
<feature type="compositionally biased region" description="Polar residues" evidence="1">
    <location>
        <begin position="36"/>
        <end position="45"/>
    </location>
</feature>
<proteinExistence type="predicted"/>
<feature type="compositionally biased region" description="Pro residues" evidence="1">
    <location>
        <begin position="167"/>
        <end position="190"/>
    </location>
</feature>
<comment type="caution">
    <text evidence="2">The sequence shown here is derived from an EMBL/GenBank/DDBJ whole genome shotgun (WGS) entry which is preliminary data.</text>
</comment>
<dbReference type="GO" id="GO:0005737">
    <property type="term" value="C:cytoplasm"/>
    <property type="evidence" value="ECO:0007669"/>
    <property type="project" value="TreeGrafter"/>
</dbReference>
<sequence length="320" mass="35875">MAGFGRLSRVFQRTRKKSSSSRRWAIKTKKPTTPTSGSPVDTQSKLNLNDKTKVETAVVPSGQESERLLTSSSGVFLYVLGGIVHQCQHRISQIWSGFWNVFLFWRAYSQRVEILHQKVDSLQRELQLLQSNGVVNGPRGSCCHCVLSRDSPVLQQHQQSSVDPLTALPPPPPPPPPSLPPPPPPLPPAKKTPQKLSLIPKKRTILTAVQEKIDRRVAVTLKDLQAVQLRKVTVNRKVLVSPEKKQVPLITLADLQKVRLKRTQYRVPSPLRPSLARSPNKSPVKLRAHLKKVHINQTPGRSPLCNKENLEELFRSAIEN</sequence>
<reference evidence="2 3" key="1">
    <citation type="submission" date="2021-07" db="EMBL/GenBank/DDBJ databases">
        <authorList>
            <person name="Imarazene B."/>
            <person name="Zahm M."/>
            <person name="Klopp C."/>
            <person name="Cabau C."/>
            <person name="Beille S."/>
            <person name="Jouanno E."/>
            <person name="Castinel A."/>
            <person name="Lluch J."/>
            <person name="Gil L."/>
            <person name="Kuchtly C."/>
            <person name="Lopez Roques C."/>
            <person name="Donnadieu C."/>
            <person name="Parrinello H."/>
            <person name="Journot L."/>
            <person name="Du K."/>
            <person name="Schartl M."/>
            <person name="Retaux S."/>
            <person name="Guiguen Y."/>
        </authorList>
    </citation>
    <scope>NUCLEOTIDE SEQUENCE [LARGE SCALE GENOMIC DNA]</scope>
    <source>
        <strain evidence="2">Pach_M1</strain>
        <tissue evidence="2">Testis</tissue>
    </source>
</reference>
<dbReference type="EMBL" id="JAICCE010000020">
    <property type="protein sequence ID" value="KAG9263719.1"/>
    <property type="molecule type" value="Genomic_DNA"/>
</dbReference>
<feature type="region of interest" description="Disordered" evidence="1">
    <location>
        <begin position="158"/>
        <end position="197"/>
    </location>
</feature>
<evidence type="ECO:0000313" key="2">
    <source>
        <dbReference type="EMBL" id="KAG9263719.1"/>
    </source>
</evidence>